<feature type="compositionally biased region" description="Polar residues" evidence="1">
    <location>
        <begin position="1037"/>
        <end position="1049"/>
    </location>
</feature>
<dbReference type="Proteomes" id="UP000187209">
    <property type="component" value="Unassembled WGS sequence"/>
</dbReference>
<feature type="compositionally biased region" description="Pro residues" evidence="1">
    <location>
        <begin position="494"/>
        <end position="511"/>
    </location>
</feature>
<evidence type="ECO:0000313" key="2">
    <source>
        <dbReference type="EMBL" id="OMJ79397.1"/>
    </source>
</evidence>
<comment type="caution">
    <text evidence="2">The sequence shown here is derived from an EMBL/GenBank/DDBJ whole genome shotgun (WGS) entry which is preliminary data.</text>
</comment>
<dbReference type="EMBL" id="MPUH01000473">
    <property type="protein sequence ID" value="OMJ79397.1"/>
    <property type="molecule type" value="Genomic_DNA"/>
</dbReference>
<feature type="compositionally biased region" description="Polar residues" evidence="1">
    <location>
        <begin position="747"/>
        <end position="766"/>
    </location>
</feature>
<feature type="compositionally biased region" description="Low complexity" evidence="1">
    <location>
        <begin position="549"/>
        <end position="570"/>
    </location>
</feature>
<organism evidence="2 3">
    <name type="scientific">Stentor coeruleus</name>
    <dbReference type="NCBI Taxonomy" id="5963"/>
    <lineage>
        <taxon>Eukaryota</taxon>
        <taxon>Sar</taxon>
        <taxon>Alveolata</taxon>
        <taxon>Ciliophora</taxon>
        <taxon>Postciliodesmatophora</taxon>
        <taxon>Heterotrichea</taxon>
        <taxon>Heterotrichida</taxon>
        <taxon>Stentoridae</taxon>
        <taxon>Stentor</taxon>
    </lineage>
</organism>
<gene>
    <name evidence="2" type="ORF">SteCoe_20600</name>
</gene>
<feature type="region of interest" description="Disordered" evidence="1">
    <location>
        <begin position="672"/>
        <end position="818"/>
    </location>
</feature>
<feature type="region of interest" description="Disordered" evidence="1">
    <location>
        <begin position="1006"/>
        <end position="1142"/>
    </location>
</feature>
<feature type="compositionally biased region" description="Polar residues" evidence="1">
    <location>
        <begin position="878"/>
        <end position="915"/>
    </location>
</feature>
<feature type="compositionally biased region" description="Polar residues" evidence="1">
    <location>
        <begin position="709"/>
        <end position="727"/>
    </location>
</feature>
<feature type="compositionally biased region" description="Low complexity" evidence="1">
    <location>
        <begin position="733"/>
        <end position="746"/>
    </location>
</feature>
<feature type="compositionally biased region" description="Polar residues" evidence="1">
    <location>
        <begin position="413"/>
        <end position="425"/>
    </location>
</feature>
<evidence type="ECO:0000256" key="1">
    <source>
        <dbReference type="SAM" id="MobiDB-lite"/>
    </source>
</evidence>
<proteinExistence type="predicted"/>
<dbReference type="SUPFAM" id="SSF57850">
    <property type="entry name" value="RING/U-box"/>
    <property type="match status" value="1"/>
</dbReference>
<name>A0A1R2BRX2_9CILI</name>
<reference evidence="2 3" key="1">
    <citation type="submission" date="2016-11" db="EMBL/GenBank/DDBJ databases">
        <title>The macronuclear genome of Stentor coeruleus: a giant cell with tiny introns.</title>
        <authorList>
            <person name="Slabodnick M."/>
            <person name="Ruby J.G."/>
            <person name="Reiff S.B."/>
            <person name="Swart E.C."/>
            <person name="Gosai S."/>
            <person name="Prabakaran S."/>
            <person name="Witkowska E."/>
            <person name="Larue G.E."/>
            <person name="Fisher S."/>
            <person name="Freeman R.M."/>
            <person name="Gunawardena J."/>
            <person name="Chu W."/>
            <person name="Stover N.A."/>
            <person name="Gregory B.D."/>
            <person name="Nowacki M."/>
            <person name="Derisi J."/>
            <person name="Roy S.W."/>
            <person name="Marshall W.F."/>
            <person name="Sood P."/>
        </authorList>
    </citation>
    <scope>NUCLEOTIDE SEQUENCE [LARGE SCALE GENOMIC DNA]</scope>
    <source>
        <strain evidence="2">WM001</strain>
    </source>
</reference>
<feature type="compositionally biased region" description="Low complexity" evidence="1">
    <location>
        <begin position="528"/>
        <end position="537"/>
    </location>
</feature>
<feature type="region of interest" description="Disordered" evidence="1">
    <location>
        <begin position="386"/>
        <end position="576"/>
    </location>
</feature>
<evidence type="ECO:0008006" key="4">
    <source>
        <dbReference type="Google" id="ProtNLM"/>
    </source>
</evidence>
<feature type="compositionally biased region" description="Polar residues" evidence="1">
    <location>
        <begin position="1088"/>
        <end position="1097"/>
    </location>
</feature>
<evidence type="ECO:0000313" key="3">
    <source>
        <dbReference type="Proteomes" id="UP000187209"/>
    </source>
</evidence>
<keyword evidence="3" id="KW-1185">Reference proteome</keyword>
<accession>A0A1R2BRX2</accession>
<feature type="compositionally biased region" description="Polar residues" evidence="1">
    <location>
        <begin position="922"/>
        <end position="936"/>
    </location>
</feature>
<feature type="compositionally biased region" description="Polar residues" evidence="1">
    <location>
        <begin position="438"/>
        <end position="459"/>
    </location>
</feature>
<sequence length="1487" mass="162956">MEAKILRRDLQLDSLPEYTEVSECDNPLYSYYGSIGLAFLDILVRAHSCPEYSFGLYEVIKKNIESIQDIMTQKELTQEMHIFNQLLDLMNSPSYNRSQLNTWLRWYMSENRDSSVTSMIYTIQHIIYKLCQSEDFKDEILITTSPLKQKTLEKVIKIICENFPIHIKLITSEVKIYCRLGKNTFPLITITKTMGPGCNLLYCRQISEYDKSQEENSNLLVEPFIETHTGVDIQEAPQQKLPFPNQNVGNYKIPNPVPNYEFIEDKESLIPPGPNAYGMRIMDQSKANNPQNEPLLKNKHDYDMEFTGVSVSEDNTYKETMLKPKDNFNTVQENLPISNPIPPHPFQQKSGEFNQNNIPIQPSNIPFPVTPKVNQKLPQEGSFAMQLPQNIPFPPKTDSQNIHSSGFPLKPQQEGQFITNPQLPQSIPFPQKAGPQAIPNNSNFPLKPTQNDPPISAPNNPELKPPVASQPKEPGNFNMSNPFIKLPQNTTNIPPIPPSNNPNMPPIPPSNNPLLNQSNVPPLPPSNNPLLNQPNVPGNDMSNQFKKLPQSNPTPIPSSNNPISNQPGNNMSIPFVKPPQSNPLYIPVVPSKNNLIPNQYNLPGNSDMSNPSSKLPKGNPLNVPLINPPSNPMPNMPPLPQQYSTLPNLPLIPTEKNQAQGIPGNLPQAKGVVINPGMPPFPMQRSDKNLPGSGVGNDNKPSEEKKNDALNQLPPSTIIQIPDQSKAPNYKMPPQSIPQFPIPSSQNLIPNTDSKNKIPSQPNMPFSTEIPKHLIPSHPQPGAGLDQGPKPDISPSEMPSQFPSKISEDPLSPGKKASLAFPLPQRTIPSMPMMPGNFPVIPTQNIPKSNISAFSGFPVVPKVPTPILSQSNSNIPLIQKVPTPNSNQPGQPNVSNPLIQKMPTPNSSQSGQSNPIIPLIQKTPTPNSNQPGQPNPANVKIENPLSKMPIPVSIPQFTSGQGEKFVFQPQEVPKNIINKVPEPPLQGPKVIPSFPLPLGSQINKFSGPGQIPQIPPMPPGMPGFSKPQDQIKPDLAANSSEPKQENSYFINPPFAGNQKSQPLSEKFPSPPTNNLPSKVPPTPVNPILSGSSNQESPSKPPSEIPFSLPTPNSNLPPLPPNSGNIKTEFPQPPQDPLKKNQLNANIPFPISQNLAFPSHPSDVLPSMPQVPTHIKAENPIIPTPVQQVKMPELPQSNPAPVIPQISGLPKGQEIPKVMNMPTPPISGNSSILYPSLPQSNPLPQLGNMEIPKSGFQNPILGANNSKSQINVPSPNIPAPPVPSPPVYVPSIPVPSAPILPVPAVNSSVPINNELPKIPPIPNPSVLKQFGFPGNFQGIPKPPIQGELNKPSLPEQAGRPKFDQNLVEIVKVVTQYILDEKKANQSLLERVGKILDKDPELNSIAPLKELGNMRSLRTSIIIKGKIKCGICKLGKDDDDFTIISCGDSKCQCCSKCRTNDMNPGCPMCGREYSNYEIELLKITKESLA</sequence>
<protein>
    <recommendedName>
        <fullName evidence="4">RING-type domain-containing protein</fullName>
    </recommendedName>
</protein>
<feature type="region of interest" description="Disordered" evidence="1">
    <location>
        <begin position="878"/>
        <end position="941"/>
    </location>
</feature>
<feature type="compositionally biased region" description="Pro residues" evidence="1">
    <location>
        <begin position="1068"/>
        <end position="1084"/>
    </location>
</feature>